<dbReference type="EMBL" id="FMAY01000007">
    <property type="protein sequence ID" value="SCC15386.1"/>
    <property type="molecule type" value="Genomic_DNA"/>
</dbReference>
<evidence type="ECO:0000313" key="6">
    <source>
        <dbReference type="Proteomes" id="UP000198975"/>
    </source>
</evidence>
<name>A0A1C4C8E6_9ENTR</name>
<comment type="cofactor">
    <cofactor evidence="1">
        <name>thiamine diphosphate</name>
        <dbReference type="ChEBI" id="CHEBI:58937"/>
    </cofactor>
</comment>
<feature type="domain" description="Transketolase-like pyrimidine-binding" evidence="4">
    <location>
        <begin position="19"/>
        <end position="185"/>
    </location>
</feature>
<evidence type="ECO:0000259" key="4">
    <source>
        <dbReference type="SMART" id="SM00861"/>
    </source>
</evidence>
<dbReference type="SUPFAM" id="SSF52518">
    <property type="entry name" value="Thiamin diphosphate-binding fold (THDP-binding)"/>
    <property type="match status" value="1"/>
</dbReference>
<evidence type="ECO:0000256" key="3">
    <source>
        <dbReference type="ARBA" id="ARBA00023052"/>
    </source>
</evidence>
<comment type="similarity">
    <text evidence="2">Belongs to the transketolase family.</text>
</comment>
<dbReference type="AlphaFoldDB" id="A0A1C4C8E6"/>
<dbReference type="SMART" id="SM00861">
    <property type="entry name" value="Transket_pyr"/>
    <property type="match status" value="1"/>
</dbReference>
<gene>
    <name evidence="5" type="ORF">GA0061071_1079</name>
</gene>
<dbReference type="InterPro" id="IPR005475">
    <property type="entry name" value="Transketolase-like_Pyr-bd"/>
</dbReference>
<sequence>MGASMIEFKPAAIRSWAMLGSRGTFGMTLLELAHDNDRIVALSGDLCKSSGLDRFSTTYPERFFNTGIAEQNMIGVAAGLAASGYVPFATSFPNFLTLRAAEQVRLNLGYMQENVKLVGLASGLATGMFGATHHGIEELAMLRSVSNIAIFSPADCTATVKMTQAALEYDGPVYLRLTGGMRAPIVYKEDFELIPGKAITLREGNDIAIIATGSMVHVALTSAGQLADRGIDAAVIDMHTLKPLDEAAIAAHLGKKLLVTIEEHSMIGGLGSAVAEYVSAQSQRPRQLTLGIPQGYPHAGDYGWMLEQSGLTVENLTAQVMDALQ</sequence>
<evidence type="ECO:0000256" key="1">
    <source>
        <dbReference type="ARBA" id="ARBA00001964"/>
    </source>
</evidence>
<dbReference type="CDD" id="cd07033">
    <property type="entry name" value="TPP_PYR_DXS_TK_like"/>
    <property type="match status" value="1"/>
</dbReference>
<dbReference type="Pfam" id="PF02780">
    <property type="entry name" value="Transketolase_C"/>
    <property type="match status" value="1"/>
</dbReference>
<protein>
    <submittedName>
        <fullName evidence="5">Transketolase</fullName>
    </submittedName>
</protein>
<dbReference type="InterPro" id="IPR029061">
    <property type="entry name" value="THDP-binding"/>
</dbReference>
<dbReference type="SUPFAM" id="SSF52922">
    <property type="entry name" value="TK C-terminal domain-like"/>
    <property type="match status" value="1"/>
</dbReference>
<dbReference type="FunFam" id="3.40.50.970:FF:000129">
    <property type="entry name" value="Transketolase"/>
    <property type="match status" value="1"/>
</dbReference>
<dbReference type="Proteomes" id="UP000198975">
    <property type="component" value="Unassembled WGS sequence"/>
</dbReference>
<keyword evidence="3" id="KW-0786">Thiamine pyrophosphate</keyword>
<dbReference type="PANTHER" id="PTHR43825:SF1">
    <property type="entry name" value="TRANSKETOLASE-LIKE PYRIMIDINE-BINDING DOMAIN-CONTAINING PROTEIN"/>
    <property type="match status" value="1"/>
</dbReference>
<dbReference type="Pfam" id="PF02779">
    <property type="entry name" value="Transket_pyr"/>
    <property type="match status" value="1"/>
</dbReference>
<proteinExistence type="inferred from homology"/>
<organism evidence="5 6">
    <name type="scientific">Kosakonia oryzendophytica</name>
    <dbReference type="NCBI Taxonomy" id="1005665"/>
    <lineage>
        <taxon>Bacteria</taxon>
        <taxon>Pseudomonadati</taxon>
        <taxon>Pseudomonadota</taxon>
        <taxon>Gammaproteobacteria</taxon>
        <taxon>Enterobacterales</taxon>
        <taxon>Enterobacteriaceae</taxon>
        <taxon>Kosakonia</taxon>
    </lineage>
</organism>
<dbReference type="Gene3D" id="3.40.50.970">
    <property type="match status" value="1"/>
</dbReference>
<evidence type="ECO:0000313" key="5">
    <source>
        <dbReference type="EMBL" id="SCC15386.1"/>
    </source>
</evidence>
<dbReference type="InterPro" id="IPR033248">
    <property type="entry name" value="Transketolase_C"/>
</dbReference>
<dbReference type="PANTHER" id="PTHR43825">
    <property type="entry name" value="PYRUVATE DEHYDROGENASE E1 COMPONENT"/>
    <property type="match status" value="1"/>
</dbReference>
<evidence type="ECO:0000256" key="2">
    <source>
        <dbReference type="ARBA" id="ARBA00007131"/>
    </source>
</evidence>
<reference evidence="6" key="1">
    <citation type="submission" date="2016-08" db="EMBL/GenBank/DDBJ databases">
        <authorList>
            <person name="Varghese N."/>
            <person name="Submissions Spin"/>
        </authorList>
    </citation>
    <scope>NUCLEOTIDE SEQUENCE [LARGE SCALE GENOMIC DNA]</scope>
    <source>
        <strain evidence="6">REICA_082</strain>
    </source>
</reference>
<accession>A0A1C4C8E6</accession>
<dbReference type="Gene3D" id="3.40.50.920">
    <property type="match status" value="1"/>
</dbReference>
<dbReference type="InterPro" id="IPR051157">
    <property type="entry name" value="PDH/Transketolase"/>
</dbReference>
<keyword evidence="6" id="KW-1185">Reference proteome</keyword>
<dbReference type="InterPro" id="IPR009014">
    <property type="entry name" value="Transketo_C/PFOR_II"/>
</dbReference>